<comment type="caution">
    <text evidence="1">The sequence shown here is derived from an EMBL/GenBank/DDBJ whole genome shotgun (WGS) entry which is preliminary data.</text>
</comment>
<gene>
    <name evidence="1" type="ORF">BLNAU_11759</name>
</gene>
<sequence>MTAIDKKPTTSPISTQSHLPLSQFPFSSDYSAFLNWDEARIDSDEELPVVFLSLVATVKLRPTLDNTLEEKAVTFLKYMEIIGDEPSAHAFLSSFARATDESLVNFLQCIVVLVSSASTAITTAAMKMLNKMIFCCSTELHLALVKADLIPQLINTINPQSLPFAEAEDINASLLNIVWNSLWLSTLECLEKLEIEDRHEQQAVHETVLKQVLAPSEKAIHAFYRHPGPTPRNMSFPSTDDGFSSSYAVFLTIPNCLTSFESDDSIWTFLNFMIGVRRDWNETRGEERQMWQKVQRMLRMEGMEDVMEEKMRNDRNEINGGFIVDNSIELNNLLGMNLPEPE</sequence>
<protein>
    <submittedName>
        <fullName evidence="1">Uncharacterized protein</fullName>
    </submittedName>
</protein>
<dbReference type="EMBL" id="JARBJD010000093">
    <property type="protein sequence ID" value="KAK2953296.1"/>
    <property type="molecule type" value="Genomic_DNA"/>
</dbReference>
<evidence type="ECO:0000313" key="2">
    <source>
        <dbReference type="Proteomes" id="UP001281761"/>
    </source>
</evidence>
<keyword evidence="2" id="KW-1185">Reference proteome</keyword>
<evidence type="ECO:0000313" key="1">
    <source>
        <dbReference type="EMBL" id="KAK2953296.1"/>
    </source>
</evidence>
<reference evidence="1 2" key="1">
    <citation type="journal article" date="2022" name="bioRxiv">
        <title>Genomics of Preaxostyla Flagellates Illuminates Evolutionary Transitions and the Path Towards Mitochondrial Loss.</title>
        <authorList>
            <person name="Novak L.V.F."/>
            <person name="Treitli S.C."/>
            <person name="Pyrih J."/>
            <person name="Halakuc P."/>
            <person name="Pipaliya S.V."/>
            <person name="Vacek V."/>
            <person name="Brzon O."/>
            <person name="Soukal P."/>
            <person name="Eme L."/>
            <person name="Dacks J.B."/>
            <person name="Karnkowska A."/>
            <person name="Elias M."/>
            <person name="Hampl V."/>
        </authorList>
    </citation>
    <scope>NUCLEOTIDE SEQUENCE [LARGE SCALE GENOMIC DNA]</scope>
    <source>
        <strain evidence="1">NAU3</strain>
        <tissue evidence="1">Gut</tissue>
    </source>
</reference>
<name>A0ABQ9XML7_9EUKA</name>
<dbReference type="Proteomes" id="UP001281761">
    <property type="component" value="Unassembled WGS sequence"/>
</dbReference>
<organism evidence="1 2">
    <name type="scientific">Blattamonas nauphoetae</name>
    <dbReference type="NCBI Taxonomy" id="2049346"/>
    <lineage>
        <taxon>Eukaryota</taxon>
        <taxon>Metamonada</taxon>
        <taxon>Preaxostyla</taxon>
        <taxon>Oxymonadida</taxon>
        <taxon>Blattamonas</taxon>
    </lineage>
</organism>
<accession>A0ABQ9XML7</accession>
<proteinExistence type="predicted"/>